<feature type="region of interest" description="Disordered" evidence="1">
    <location>
        <begin position="1"/>
        <end position="66"/>
    </location>
</feature>
<dbReference type="Proteomes" id="UP001156441">
    <property type="component" value="Unassembled WGS sequence"/>
</dbReference>
<keyword evidence="3" id="KW-1185">Reference proteome</keyword>
<feature type="region of interest" description="Disordered" evidence="1">
    <location>
        <begin position="488"/>
        <end position="534"/>
    </location>
</feature>
<feature type="compositionally biased region" description="Gly residues" evidence="1">
    <location>
        <begin position="304"/>
        <end position="332"/>
    </location>
</feature>
<gene>
    <name evidence="2" type="ORF">JT362_22655</name>
</gene>
<comment type="caution">
    <text evidence="2">The sequence shown here is derived from an EMBL/GenBank/DDBJ whole genome shotgun (WGS) entry which is preliminary data.</text>
</comment>
<feature type="compositionally biased region" description="Polar residues" evidence="1">
    <location>
        <begin position="286"/>
        <end position="301"/>
    </location>
</feature>
<sequence length="534" mass="53286">MAPQDPYNGGYGADGYNSEGRNRQGDYDATYDQSSPYYIDRGDTSITSEQAQRNAEQTADQQESGGTFIDDVIDIFTRQGRVDEAYDQELSGQAAELAQGVETRQPPMMMCSNYMSYDHGALKTMVTDGVDPDQVGQMGDKWIEAGNAMVRFQSGVATAINNSETDWQGEAGNSARKFMADVGNWVGTAGQSAQLAGTQTNIQAESLAEAKNTMPEPVEFDAAAANRDLQTTSNPADMMFKYANYMAQYHQQQAAHQQAAQVVGTYDSGLSGASQMPAFAPPPVMNNPNGGTSDPGTSNIDSMGPGGSVDSGGTGGSGGVGGYGDAGGGSGSGVYSVPTPNGGNGYDGSGNNGGSNGGNNWGGTGPSGDGLLPGPGPMPVPTPGPGPGPNPGNNQHFPGAPMPLGLGGGPGGPNDMERGGGRYGGGRGFGPGGGGGGFGSGGGAGSSGMGGRPGMGPMGGAGAMAAENAAMRGGGVGGAGAAGARGTGMMGGMGGGRGQGEDDEEHTRPSFLVEGDPDAVFGTDQMTAPPVIGE</sequence>
<reference evidence="2 3" key="1">
    <citation type="submission" date="2021-02" db="EMBL/GenBank/DDBJ databases">
        <title>Actinophytocola xerophila sp. nov., isolated from soil of cotton cropping field.</title>
        <authorList>
            <person name="Huang R."/>
            <person name="Chen X."/>
            <person name="Ge X."/>
            <person name="Liu W."/>
        </authorList>
    </citation>
    <scope>NUCLEOTIDE SEQUENCE [LARGE SCALE GENOMIC DNA]</scope>
    <source>
        <strain evidence="2 3">S1-96</strain>
    </source>
</reference>
<dbReference type="RefSeq" id="WP_260193661.1">
    <property type="nucleotide sequence ID" value="NZ_JAFFZE010000016.1"/>
</dbReference>
<accession>A0ABT2JDG4</accession>
<dbReference type="Gene3D" id="1.20.1260.20">
    <property type="entry name" value="PPE superfamily"/>
    <property type="match status" value="1"/>
</dbReference>
<feature type="compositionally biased region" description="Polar residues" evidence="1">
    <location>
        <begin position="44"/>
        <end position="65"/>
    </location>
</feature>
<feature type="compositionally biased region" description="Pro residues" evidence="1">
    <location>
        <begin position="374"/>
        <end position="390"/>
    </location>
</feature>
<name>A0ABT2JDG4_9PSEU</name>
<evidence type="ECO:0000313" key="2">
    <source>
        <dbReference type="EMBL" id="MCT2585922.1"/>
    </source>
</evidence>
<feature type="compositionally biased region" description="Gly residues" evidence="1">
    <location>
        <begin position="488"/>
        <end position="498"/>
    </location>
</feature>
<dbReference type="SUPFAM" id="SSF140459">
    <property type="entry name" value="PE/PPE dimer-like"/>
    <property type="match status" value="1"/>
</dbReference>
<evidence type="ECO:0000313" key="3">
    <source>
        <dbReference type="Proteomes" id="UP001156441"/>
    </source>
</evidence>
<dbReference type="EMBL" id="JAFFZE010000016">
    <property type="protein sequence ID" value="MCT2585922.1"/>
    <property type="molecule type" value="Genomic_DNA"/>
</dbReference>
<evidence type="ECO:0000256" key="1">
    <source>
        <dbReference type="SAM" id="MobiDB-lite"/>
    </source>
</evidence>
<organism evidence="2 3">
    <name type="scientific">Actinophytocola gossypii</name>
    <dbReference type="NCBI Taxonomy" id="2812003"/>
    <lineage>
        <taxon>Bacteria</taxon>
        <taxon>Bacillati</taxon>
        <taxon>Actinomycetota</taxon>
        <taxon>Actinomycetes</taxon>
        <taxon>Pseudonocardiales</taxon>
        <taxon>Pseudonocardiaceae</taxon>
    </lineage>
</organism>
<feature type="compositionally biased region" description="Gly residues" evidence="1">
    <location>
        <begin position="421"/>
        <end position="455"/>
    </location>
</feature>
<evidence type="ECO:0008006" key="4">
    <source>
        <dbReference type="Google" id="ProtNLM"/>
    </source>
</evidence>
<dbReference type="InterPro" id="IPR038332">
    <property type="entry name" value="PPE_sf"/>
</dbReference>
<proteinExistence type="predicted"/>
<feature type="region of interest" description="Disordered" evidence="1">
    <location>
        <begin position="274"/>
        <end position="455"/>
    </location>
</feature>
<feature type="compositionally biased region" description="Gly residues" evidence="1">
    <location>
        <begin position="342"/>
        <end position="373"/>
    </location>
</feature>
<protein>
    <recommendedName>
        <fullName evidence="4">PPE family domain-containing protein</fullName>
    </recommendedName>
</protein>